<dbReference type="GeneID" id="28741249"/>
<feature type="compositionally biased region" description="Polar residues" evidence="1">
    <location>
        <begin position="508"/>
        <end position="523"/>
    </location>
</feature>
<evidence type="ECO:0000313" key="2">
    <source>
        <dbReference type="EMBL" id="KPI36163.1"/>
    </source>
</evidence>
<feature type="region of interest" description="Disordered" evidence="1">
    <location>
        <begin position="438"/>
        <end position="539"/>
    </location>
</feature>
<name>A0A0N1H4H2_9EURO</name>
<reference evidence="2 3" key="1">
    <citation type="submission" date="2015-06" db="EMBL/GenBank/DDBJ databases">
        <title>Draft genome of the ant-associated black yeast Phialophora attae CBS 131958.</title>
        <authorList>
            <person name="Moreno L.F."/>
            <person name="Stielow B.J."/>
            <person name="de Hoog S."/>
            <person name="Vicente V.A."/>
            <person name="Weiss V.A."/>
            <person name="de Vries M."/>
            <person name="Cruz L.M."/>
            <person name="Souza E.M."/>
        </authorList>
    </citation>
    <scope>NUCLEOTIDE SEQUENCE [LARGE SCALE GENOMIC DNA]</scope>
    <source>
        <strain evidence="2 3">CBS 131958</strain>
    </source>
</reference>
<keyword evidence="3" id="KW-1185">Reference proteome</keyword>
<dbReference type="EMBL" id="LFJN01000033">
    <property type="protein sequence ID" value="KPI36163.1"/>
    <property type="molecule type" value="Genomic_DNA"/>
</dbReference>
<feature type="region of interest" description="Disordered" evidence="1">
    <location>
        <begin position="1"/>
        <end position="199"/>
    </location>
</feature>
<sequence>MPPRKKKDVEANGPTEGVKTPKQVKAKRGPYKTRKKIQASSQGDLPTISEDVEQAPSQVAPSKSPAQLPQPESTALSPELFLNPSTPIKKATTTHGLDRNQRLQFSQTFSPRLNPDIDPRLSGNSFPYHSDDFRLPSPAEYTSPPSQALFESPPDYYRPRGQPQSSPEHAMSSPQDGLDDDLHSSPSFDMNQPQDTPQRTMPTFLQARQEAIRQQQLERMEFSNLYDTGTMPNLPLRPGPENIGDLPQRVEQAQKNVQVQLLLVNKMHTWRVQHNQYTNIRYAAECTRLVDRTFDWLALYTGLRTLIDAVSNYERVPSMGNGSLAGGRIREVFGRVPTAIRAISGSMRDFQFRPAFYNNVTSCLYATFCNMKASLMVLDRIRDNHPGVLDRTSTKYADVFNVTRKQVYAALAPEDNDDLLGEYDHIWVNPLVNQFKPMPDQNLYGSDAGEQDNNSNRAATSTPQQTKVEMSSRPHTPSHPVDHKGDNAGDIPYTMPERNVSHAEAGNDVSNPGSPYTMPQRSSPHVGASPRPQLAASTW</sequence>
<evidence type="ECO:0000313" key="3">
    <source>
        <dbReference type="Proteomes" id="UP000038010"/>
    </source>
</evidence>
<feature type="compositionally biased region" description="Polar residues" evidence="1">
    <location>
        <begin position="83"/>
        <end position="95"/>
    </location>
</feature>
<feature type="compositionally biased region" description="Polar residues" evidence="1">
    <location>
        <begin position="162"/>
        <end position="175"/>
    </location>
</feature>
<proteinExistence type="predicted"/>
<dbReference type="VEuPathDB" id="FungiDB:AB675_8885"/>
<feature type="compositionally biased region" description="Polar residues" evidence="1">
    <location>
        <begin position="55"/>
        <end position="76"/>
    </location>
</feature>
<feature type="compositionally biased region" description="Polar residues" evidence="1">
    <location>
        <begin position="102"/>
        <end position="111"/>
    </location>
</feature>
<gene>
    <name evidence="2" type="ORF">AB675_8885</name>
</gene>
<evidence type="ECO:0000256" key="1">
    <source>
        <dbReference type="SAM" id="MobiDB-lite"/>
    </source>
</evidence>
<feature type="compositionally biased region" description="Basic residues" evidence="1">
    <location>
        <begin position="22"/>
        <end position="37"/>
    </location>
</feature>
<organism evidence="2 3">
    <name type="scientific">Cyphellophora attinorum</name>
    <dbReference type="NCBI Taxonomy" id="1664694"/>
    <lineage>
        <taxon>Eukaryota</taxon>
        <taxon>Fungi</taxon>
        <taxon>Dikarya</taxon>
        <taxon>Ascomycota</taxon>
        <taxon>Pezizomycotina</taxon>
        <taxon>Eurotiomycetes</taxon>
        <taxon>Chaetothyriomycetidae</taxon>
        <taxon>Chaetothyriales</taxon>
        <taxon>Cyphellophoraceae</taxon>
        <taxon>Cyphellophora</taxon>
    </lineage>
</organism>
<dbReference type="Proteomes" id="UP000038010">
    <property type="component" value="Unassembled WGS sequence"/>
</dbReference>
<comment type="caution">
    <text evidence="2">The sequence shown here is derived from an EMBL/GenBank/DDBJ whole genome shotgun (WGS) entry which is preliminary data.</text>
</comment>
<feature type="compositionally biased region" description="Polar residues" evidence="1">
    <location>
        <begin position="184"/>
        <end position="199"/>
    </location>
</feature>
<dbReference type="RefSeq" id="XP_017996126.1">
    <property type="nucleotide sequence ID" value="XM_018149369.1"/>
</dbReference>
<dbReference type="AlphaFoldDB" id="A0A0N1H4H2"/>
<feature type="compositionally biased region" description="Polar residues" evidence="1">
    <location>
        <begin position="451"/>
        <end position="475"/>
    </location>
</feature>
<accession>A0A0N1H4H2</accession>
<protein>
    <submittedName>
        <fullName evidence="2">Uncharacterized protein</fullName>
    </submittedName>
</protein>